<evidence type="ECO:0000313" key="2">
    <source>
        <dbReference type="Proteomes" id="UP001283361"/>
    </source>
</evidence>
<organism evidence="1 2">
    <name type="scientific">Elysia crispata</name>
    <name type="common">lettuce slug</name>
    <dbReference type="NCBI Taxonomy" id="231223"/>
    <lineage>
        <taxon>Eukaryota</taxon>
        <taxon>Metazoa</taxon>
        <taxon>Spiralia</taxon>
        <taxon>Lophotrochozoa</taxon>
        <taxon>Mollusca</taxon>
        <taxon>Gastropoda</taxon>
        <taxon>Heterobranchia</taxon>
        <taxon>Euthyneura</taxon>
        <taxon>Panpulmonata</taxon>
        <taxon>Sacoglossa</taxon>
        <taxon>Placobranchoidea</taxon>
        <taxon>Plakobranchidae</taxon>
        <taxon>Elysia</taxon>
    </lineage>
</organism>
<dbReference type="Proteomes" id="UP001283361">
    <property type="component" value="Unassembled WGS sequence"/>
</dbReference>
<proteinExistence type="predicted"/>
<accession>A0AAE1CSD3</accession>
<reference evidence="1" key="1">
    <citation type="journal article" date="2023" name="G3 (Bethesda)">
        <title>A reference genome for the long-term kleptoplast-retaining sea slug Elysia crispata morphotype clarki.</title>
        <authorList>
            <person name="Eastman K.E."/>
            <person name="Pendleton A.L."/>
            <person name="Shaikh M.A."/>
            <person name="Suttiyut T."/>
            <person name="Ogas R."/>
            <person name="Tomko P."/>
            <person name="Gavelis G."/>
            <person name="Widhalm J.R."/>
            <person name="Wisecaver J.H."/>
        </authorList>
    </citation>
    <scope>NUCLEOTIDE SEQUENCE</scope>
    <source>
        <strain evidence="1">ECLA1</strain>
    </source>
</reference>
<name>A0AAE1CSD3_9GAST</name>
<gene>
    <name evidence="1" type="ORF">RRG08_026575</name>
</gene>
<keyword evidence="2" id="KW-1185">Reference proteome</keyword>
<evidence type="ECO:0000313" key="1">
    <source>
        <dbReference type="EMBL" id="KAK3732193.1"/>
    </source>
</evidence>
<dbReference type="AlphaFoldDB" id="A0AAE1CSD3"/>
<comment type="caution">
    <text evidence="1">The sequence shown here is derived from an EMBL/GenBank/DDBJ whole genome shotgun (WGS) entry which is preliminary data.</text>
</comment>
<protein>
    <submittedName>
        <fullName evidence="1">Uncharacterized protein</fullName>
    </submittedName>
</protein>
<dbReference type="EMBL" id="JAWDGP010006980">
    <property type="protein sequence ID" value="KAK3732193.1"/>
    <property type="molecule type" value="Genomic_DNA"/>
</dbReference>
<sequence>MEMKEQNSRILFISGSRGLAAVLRRAEVKPFVSPIVDRISPLLQSKHCTGNRLPACLRVTVQSALIAGSGSSLEPGRLHSEPV</sequence>